<protein>
    <recommendedName>
        <fullName evidence="8">CST complex subunit CTC1</fullName>
    </recommendedName>
</protein>
<dbReference type="EMBL" id="QGKV02000759">
    <property type="protein sequence ID" value="KAF3568313.1"/>
    <property type="molecule type" value="Genomic_DNA"/>
</dbReference>
<evidence type="ECO:0000256" key="2">
    <source>
        <dbReference type="ARBA" id="ARBA00022598"/>
    </source>
</evidence>
<feature type="domain" description="GH3 C-terminal" evidence="5">
    <location>
        <begin position="513"/>
        <end position="622"/>
    </location>
</feature>
<proteinExistence type="inferred from homology"/>
<dbReference type="Pfam" id="PF23572">
    <property type="entry name" value="GH3_C"/>
    <property type="match status" value="1"/>
</dbReference>
<feature type="domain" description="GH3 middle" evidence="4">
    <location>
        <begin position="476"/>
        <end position="498"/>
    </location>
</feature>
<evidence type="ECO:0000259" key="4">
    <source>
        <dbReference type="Pfam" id="PF23571"/>
    </source>
</evidence>
<gene>
    <name evidence="6" type="ORF">DY000_02011181</name>
</gene>
<dbReference type="Proteomes" id="UP000266723">
    <property type="component" value="Unassembled WGS sequence"/>
</dbReference>
<evidence type="ECO:0000256" key="1">
    <source>
        <dbReference type="ARBA" id="ARBA00008068"/>
    </source>
</evidence>
<accession>A0ABQ7D7I0</accession>
<organism evidence="6 7">
    <name type="scientific">Brassica cretica</name>
    <name type="common">Mustard</name>
    <dbReference type="NCBI Taxonomy" id="69181"/>
    <lineage>
        <taxon>Eukaryota</taxon>
        <taxon>Viridiplantae</taxon>
        <taxon>Streptophyta</taxon>
        <taxon>Embryophyta</taxon>
        <taxon>Tracheophyta</taxon>
        <taxon>Spermatophyta</taxon>
        <taxon>Magnoliopsida</taxon>
        <taxon>eudicotyledons</taxon>
        <taxon>Gunneridae</taxon>
        <taxon>Pentapetalae</taxon>
        <taxon>rosids</taxon>
        <taxon>malvids</taxon>
        <taxon>Brassicales</taxon>
        <taxon>Brassicaceae</taxon>
        <taxon>Brassiceae</taxon>
        <taxon>Brassica</taxon>
    </lineage>
</organism>
<dbReference type="InterPro" id="IPR055378">
    <property type="entry name" value="GH3_C"/>
</dbReference>
<feature type="region of interest" description="Disordered" evidence="3">
    <location>
        <begin position="89"/>
        <end position="117"/>
    </location>
</feature>
<dbReference type="PANTHER" id="PTHR31901">
    <property type="entry name" value="GH3 DOMAIN-CONTAINING PROTEIN"/>
    <property type="match status" value="1"/>
</dbReference>
<dbReference type="InterPro" id="IPR004993">
    <property type="entry name" value="GH3"/>
</dbReference>
<feature type="non-terminal residue" evidence="6">
    <location>
        <position position="793"/>
    </location>
</feature>
<dbReference type="CDD" id="cd04480">
    <property type="entry name" value="RPA1_DBD_A_like"/>
    <property type="match status" value="2"/>
</dbReference>
<keyword evidence="2" id="KW-0436">Ligase</keyword>
<evidence type="ECO:0000313" key="7">
    <source>
        <dbReference type="Proteomes" id="UP000266723"/>
    </source>
</evidence>
<evidence type="ECO:0008006" key="8">
    <source>
        <dbReference type="Google" id="ProtNLM"/>
    </source>
</evidence>
<name>A0ABQ7D7I0_BRACR</name>
<sequence length="793" mass="88905">MLLRSWHLLLPIPPPENGDAAAVSPKSGSFRCGPENYLFFAEQSKHELCVLSASGAISSASLSSLATGTSVSYQVILGTFQLEIKKDGRRNGVKGDDASRTGNLLPSPTGAESLHGYHPVMEHPNEEHHTMTSGCALGGGAHFMRQPPQVMHMTPARPSEWGYDLSGMRGNGSSENGYTCDVSIKVTSMSKLRISSNRRPGVRHSTFESLRLGRSSQSIASDFFRFCDSLNFKKDREFVGITVLFLDEKVNSVIHGFTPVGRANHYMPSLKADSILKVDCFEVAMCSSMYKITDHPFLIRFISLTIIDEVITSAPEINLQSRLDCSKSPSDCEHKPRTPSSSNRRPGVRHSTFESLSLGCSSQSIASGFLRFWDSLNFKKDREFVGIIVLFLDEKVNSVNHGCTPVERANHYMPSLKADFIVKVDRFESSLVLLRLIYSQDYTVRQSSSDCEHKPGIPRCGWENPFCPGVYTDVRRVGDVLQVTGFYNNTPQFRFARRKNTVLSIYIEPTTEEDLLKALTSATVVLESSDLILTGFTCFGDVSTVPGHYVFYLELKAKVNNSTGDLLLDNKLLVECCCVMEESLTSIYRHFRAKDGFIGALEIRVVEQGTFDSLMEYYVVSRENVSLCLSSSSNRRPSVRHSTFESLRLGRSSQSIAFGFLRFWDSLNFKKDREFVGITFLFLDEKVNSVIHGFTPVGRANHYMSSLKVDFIVKIDRFEVIRCSSMYKITDHPFLIRFISLTIIDEVITGAPEINLQSRLDCLTISKCSWENLFCPGLLPHQRNNLNRYPSPH</sequence>
<reference evidence="6 7" key="1">
    <citation type="journal article" date="2020" name="BMC Genomics">
        <title>Intraspecific diversification of the crop wild relative Brassica cretica Lam. using demographic model selection.</title>
        <authorList>
            <person name="Kioukis A."/>
            <person name="Michalopoulou V.A."/>
            <person name="Briers L."/>
            <person name="Pirintsos S."/>
            <person name="Studholme D.J."/>
            <person name="Pavlidis P."/>
            <person name="Sarris P.F."/>
        </authorList>
    </citation>
    <scope>NUCLEOTIDE SEQUENCE [LARGE SCALE GENOMIC DNA]</scope>
    <source>
        <strain evidence="7">cv. PFS-1207/04</strain>
    </source>
</reference>
<evidence type="ECO:0000256" key="3">
    <source>
        <dbReference type="SAM" id="MobiDB-lite"/>
    </source>
</evidence>
<comment type="similarity">
    <text evidence="1">Belongs to the IAA-amido conjugating enzyme family.</text>
</comment>
<dbReference type="InterPro" id="IPR055377">
    <property type="entry name" value="GH3_M"/>
</dbReference>
<comment type="caution">
    <text evidence="6">The sequence shown here is derived from an EMBL/GenBank/DDBJ whole genome shotgun (WGS) entry which is preliminary data.</text>
</comment>
<keyword evidence="7" id="KW-1185">Reference proteome</keyword>
<evidence type="ECO:0000259" key="5">
    <source>
        <dbReference type="Pfam" id="PF23572"/>
    </source>
</evidence>
<feature type="compositionally biased region" description="Basic and acidic residues" evidence="3">
    <location>
        <begin position="89"/>
        <end position="99"/>
    </location>
</feature>
<feature type="region of interest" description="Disordered" evidence="3">
    <location>
        <begin position="326"/>
        <end position="349"/>
    </location>
</feature>
<dbReference type="Pfam" id="PF23571">
    <property type="entry name" value="GH3_M"/>
    <property type="match status" value="1"/>
</dbReference>
<dbReference type="PANTHER" id="PTHR31901:SF68">
    <property type="entry name" value="(RAPE) HYPOTHETICAL PROTEIN"/>
    <property type="match status" value="1"/>
</dbReference>
<evidence type="ECO:0000313" key="6">
    <source>
        <dbReference type="EMBL" id="KAF3568313.1"/>
    </source>
</evidence>